<dbReference type="PANTHER" id="PTHR30250">
    <property type="entry name" value="PST FAMILY PREDICTED COLANIC ACID TRANSPORTER"/>
    <property type="match status" value="1"/>
</dbReference>
<gene>
    <name evidence="7" type="ORF">ASN18_1830</name>
</gene>
<proteinExistence type="predicted"/>
<reference evidence="7 8" key="1">
    <citation type="submission" date="2015-11" db="EMBL/GenBank/DDBJ databases">
        <authorList>
            <person name="Lin W."/>
        </authorList>
    </citation>
    <scope>NUCLEOTIDE SEQUENCE [LARGE SCALE GENOMIC DNA]</scope>
    <source>
        <strain evidence="7 8">HCH-1</strain>
    </source>
</reference>
<feature type="transmembrane region" description="Helical" evidence="6">
    <location>
        <begin position="359"/>
        <end position="380"/>
    </location>
</feature>
<dbReference type="InterPro" id="IPR050833">
    <property type="entry name" value="Poly_Biosynth_Transport"/>
</dbReference>
<evidence type="ECO:0000256" key="4">
    <source>
        <dbReference type="ARBA" id="ARBA00022989"/>
    </source>
</evidence>
<feature type="transmembrane region" description="Helical" evidence="6">
    <location>
        <begin position="90"/>
        <end position="110"/>
    </location>
</feature>
<dbReference type="Proteomes" id="UP000060487">
    <property type="component" value="Unassembled WGS sequence"/>
</dbReference>
<protein>
    <submittedName>
        <fullName evidence="7">Polysaccharide biosynthesis protein</fullName>
    </submittedName>
</protein>
<feature type="transmembrane region" description="Helical" evidence="6">
    <location>
        <begin position="13"/>
        <end position="33"/>
    </location>
</feature>
<feature type="transmembrane region" description="Helical" evidence="6">
    <location>
        <begin position="154"/>
        <end position="173"/>
    </location>
</feature>
<feature type="transmembrane region" description="Helical" evidence="6">
    <location>
        <begin position="450"/>
        <end position="473"/>
    </location>
</feature>
<dbReference type="Pfam" id="PF01943">
    <property type="entry name" value="Polysacc_synt"/>
    <property type="match status" value="1"/>
</dbReference>
<dbReference type="InterPro" id="IPR002797">
    <property type="entry name" value="Polysacc_synth"/>
</dbReference>
<dbReference type="EMBL" id="LNQR01000066">
    <property type="protein sequence ID" value="KWT85012.1"/>
    <property type="molecule type" value="Genomic_DNA"/>
</dbReference>
<keyword evidence="2" id="KW-1003">Cell membrane</keyword>
<sequence length="495" mass="55822">MAKSNADTLMSNIARYSISHFITKILGAVYGFIKPRMLSPELYGLWNLLNLIPTYTTYIHLGSRSAMQYIIPYNNGRDEAFKNDEIKSTVMLSTFVLNMAVALIIVITALTGKFDITVTAGLLVMVAALMMKWYQEFILSLLKAYQNFRLLTSLNYLMTLLTVSFGIALLFIWGIYGLYMSLLLTCVIVVLYIRKTYPTNISWQYKSSVFVDLVRKGFPIMIFNFSSILLNTFDRILISHFLDMKQVGYYSFSVTVFTFMIQIPGAAREVMEPELMHEVSSQSKEQILDDFLFKPLVTTAWYLPFMIGTLLIMIPVATPFLFPKYINGIVPAQIVILGSYFFSLSVFTRGIIISNNWQVQAVILMVAVLVVSIILNIVGIKAGYGISGVACVSSVSCFLLFSALSTLIAIKYDIPCRIWLKRMLPLLIPFSVMCAAVFSLRYVFTRAVTNPYIGVALSLFVYLALMTVLIAAAEKKYPHLKALSIMRVLHKVLPK</sequence>
<keyword evidence="5 6" id="KW-0472">Membrane</keyword>
<comment type="caution">
    <text evidence="7">The sequence shown here is derived from an EMBL/GenBank/DDBJ whole genome shotgun (WGS) entry which is preliminary data.</text>
</comment>
<evidence type="ECO:0000256" key="1">
    <source>
        <dbReference type="ARBA" id="ARBA00004651"/>
    </source>
</evidence>
<evidence type="ECO:0000256" key="2">
    <source>
        <dbReference type="ARBA" id="ARBA00022475"/>
    </source>
</evidence>
<evidence type="ECO:0000256" key="5">
    <source>
        <dbReference type="ARBA" id="ARBA00023136"/>
    </source>
</evidence>
<evidence type="ECO:0000313" key="8">
    <source>
        <dbReference type="Proteomes" id="UP000060487"/>
    </source>
</evidence>
<feature type="transmembrane region" description="Helical" evidence="6">
    <location>
        <begin position="328"/>
        <end position="347"/>
    </location>
</feature>
<accession>A0ABR5SEQ7</accession>
<dbReference type="RefSeq" id="WP_085052442.1">
    <property type="nucleotide sequence ID" value="NZ_LNQR01000066.1"/>
</dbReference>
<keyword evidence="4 6" id="KW-1133">Transmembrane helix</keyword>
<dbReference type="PANTHER" id="PTHR30250:SF11">
    <property type="entry name" value="O-ANTIGEN TRANSPORTER-RELATED"/>
    <property type="match status" value="1"/>
</dbReference>
<organism evidence="7 8">
    <name type="scientific">Candidatus Magnetominusculus xianensis</name>
    <dbReference type="NCBI Taxonomy" id="1748249"/>
    <lineage>
        <taxon>Bacteria</taxon>
        <taxon>Pseudomonadati</taxon>
        <taxon>Nitrospirota</taxon>
        <taxon>Nitrospiria</taxon>
        <taxon>Nitrospirales</taxon>
        <taxon>Nitrospiraceae</taxon>
        <taxon>Candidatus Magnetominusculus</taxon>
    </lineage>
</organism>
<evidence type="ECO:0000313" key="7">
    <source>
        <dbReference type="EMBL" id="KWT85012.1"/>
    </source>
</evidence>
<comment type="subcellular location">
    <subcellularLocation>
        <location evidence="1">Cell membrane</location>
        <topology evidence="1">Multi-pass membrane protein</topology>
    </subcellularLocation>
</comment>
<keyword evidence="8" id="KW-1185">Reference proteome</keyword>
<feature type="transmembrane region" description="Helical" evidence="6">
    <location>
        <begin position="116"/>
        <end position="134"/>
    </location>
</feature>
<feature type="transmembrane region" description="Helical" evidence="6">
    <location>
        <begin position="248"/>
        <end position="267"/>
    </location>
</feature>
<feature type="transmembrane region" description="Helical" evidence="6">
    <location>
        <begin position="386"/>
        <end position="412"/>
    </location>
</feature>
<keyword evidence="3 6" id="KW-0812">Transmembrane</keyword>
<feature type="transmembrane region" description="Helical" evidence="6">
    <location>
        <begin position="301"/>
        <end position="322"/>
    </location>
</feature>
<evidence type="ECO:0000256" key="3">
    <source>
        <dbReference type="ARBA" id="ARBA00022692"/>
    </source>
</evidence>
<feature type="transmembrane region" description="Helical" evidence="6">
    <location>
        <begin position="179"/>
        <end position="197"/>
    </location>
</feature>
<evidence type="ECO:0000256" key="6">
    <source>
        <dbReference type="SAM" id="Phobius"/>
    </source>
</evidence>
<name>A0ABR5SEQ7_9BACT</name>
<feature type="transmembrane region" description="Helical" evidence="6">
    <location>
        <begin position="424"/>
        <end position="444"/>
    </location>
</feature>